<dbReference type="RefSeq" id="WP_344638148.1">
    <property type="nucleotide sequence ID" value="NZ_BAAATR010000020.1"/>
</dbReference>
<name>A0ABN3EDR3_9ACTN</name>
<gene>
    <name evidence="1" type="ORF">GCM10010430_43680</name>
</gene>
<protein>
    <submittedName>
        <fullName evidence="1">Uncharacterized protein</fullName>
    </submittedName>
</protein>
<reference evidence="1 2" key="1">
    <citation type="journal article" date="2019" name="Int. J. Syst. Evol. Microbiol.">
        <title>The Global Catalogue of Microorganisms (GCM) 10K type strain sequencing project: providing services to taxonomists for standard genome sequencing and annotation.</title>
        <authorList>
            <consortium name="The Broad Institute Genomics Platform"/>
            <consortium name="The Broad Institute Genome Sequencing Center for Infectious Disease"/>
            <person name="Wu L."/>
            <person name="Ma J."/>
        </authorList>
    </citation>
    <scope>NUCLEOTIDE SEQUENCE [LARGE SCALE GENOMIC DNA]</scope>
    <source>
        <strain evidence="1 2">JCM 7356</strain>
    </source>
</reference>
<accession>A0ABN3EDR3</accession>
<comment type="caution">
    <text evidence="1">The sequence shown here is derived from an EMBL/GenBank/DDBJ whole genome shotgun (WGS) entry which is preliminary data.</text>
</comment>
<organism evidence="1 2">
    <name type="scientific">Kitasatospora cystarginea</name>
    <dbReference type="NCBI Taxonomy" id="58350"/>
    <lineage>
        <taxon>Bacteria</taxon>
        <taxon>Bacillati</taxon>
        <taxon>Actinomycetota</taxon>
        <taxon>Actinomycetes</taxon>
        <taxon>Kitasatosporales</taxon>
        <taxon>Streptomycetaceae</taxon>
        <taxon>Kitasatospora</taxon>
    </lineage>
</organism>
<dbReference type="Proteomes" id="UP001500305">
    <property type="component" value="Unassembled WGS sequence"/>
</dbReference>
<proteinExistence type="predicted"/>
<keyword evidence="2" id="KW-1185">Reference proteome</keyword>
<dbReference type="EMBL" id="BAAATR010000020">
    <property type="protein sequence ID" value="GAA2255143.1"/>
    <property type="molecule type" value="Genomic_DNA"/>
</dbReference>
<evidence type="ECO:0000313" key="2">
    <source>
        <dbReference type="Proteomes" id="UP001500305"/>
    </source>
</evidence>
<sequence>MTRLLLTRVLGIRPHLAALPAVSALGGDPVIAVLDDAWPSPAPSSTATHRLAKEQP</sequence>
<evidence type="ECO:0000313" key="1">
    <source>
        <dbReference type="EMBL" id="GAA2255143.1"/>
    </source>
</evidence>